<dbReference type="PANTHER" id="PTHR13847:SF281">
    <property type="entry name" value="FAD DEPENDENT OXIDOREDUCTASE DOMAIN-CONTAINING PROTEIN"/>
    <property type="match status" value="1"/>
</dbReference>
<dbReference type="InterPro" id="IPR006076">
    <property type="entry name" value="FAD-dep_OxRdtase"/>
</dbReference>
<gene>
    <name evidence="3" type="ORF">HMPREF2130_05660</name>
</gene>
<dbReference type="eggNOG" id="COG0665">
    <property type="taxonomic scope" value="Bacteria"/>
</dbReference>
<dbReference type="InterPro" id="IPR036188">
    <property type="entry name" value="FAD/NAD-bd_sf"/>
</dbReference>
<dbReference type="Proteomes" id="UP000029629">
    <property type="component" value="Unassembled WGS sequence"/>
</dbReference>
<dbReference type="PANTHER" id="PTHR13847">
    <property type="entry name" value="SARCOSINE DEHYDROGENASE-RELATED"/>
    <property type="match status" value="1"/>
</dbReference>
<dbReference type="Gene3D" id="3.30.9.10">
    <property type="entry name" value="D-Amino Acid Oxidase, subunit A, domain 2"/>
    <property type="match status" value="1"/>
</dbReference>
<reference evidence="3 4" key="1">
    <citation type="submission" date="2014-07" db="EMBL/GenBank/DDBJ databases">
        <authorList>
            <person name="McCorrison J."/>
            <person name="Sanka R."/>
            <person name="Torralba M."/>
            <person name="Gillis M."/>
            <person name="Haft D.H."/>
            <person name="Methe B."/>
            <person name="Sutton G."/>
            <person name="Nelson K.E."/>
        </authorList>
    </citation>
    <scope>NUCLEOTIDE SEQUENCE [LARGE SCALE GENOMIC DNA]</scope>
    <source>
        <strain evidence="3 4">DNF00040</strain>
    </source>
</reference>
<sequence>MSSTEIFPSYATVSGWNAVLAPRAIAAPPSSRKKFDFIIIGAGYTGLAAARQLALLKPELEILVLEGSVVGEGSSGRNSGFLINVPHNTKMSGHDADADFAKKQIAILNKGKAWLKSLIDEHGIDCAWSDIGKYHGAATVKGERGLRQLADDLRQWGLPCKLLNKEELEYHIGSPYYRFGLYSDTNVLVQPAALIRGLADSLPANVTLAERCPASSIEYKKGEYTVRTLTHNYKSNAIILANNGFAKHFGYLKDRLITIYTYAGMTGQLDDEQLNTLGADKEWGLIPANRLGTTLRLSQDRRFLVRTEYSYERPENLFKVKEILLKSIRHRYPQFEGYEFEHVWGGVTALTRNGAVYFGQLGPNIFASVGCNGAGVLKGSIYGKLLAESILGIDSEELHTVVSLDKPSWLPPEPLRKVVVGAAINRFRRIAGLER</sequence>
<dbReference type="RefSeq" id="WP_036558929.1">
    <property type="nucleotide sequence ID" value="NZ_JRNI01000021.1"/>
</dbReference>
<organism evidence="3 4">
    <name type="scientific">Oligella urethralis DNF00040</name>
    <dbReference type="NCBI Taxonomy" id="1401065"/>
    <lineage>
        <taxon>Bacteria</taxon>
        <taxon>Pseudomonadati</taxon>
        <taxon>Pseudomonadota</taxon>
        <taxon>Betaproteobacteria</taxon>
        <taxon>Burkholderiales</taxon>
        <taxon>Alcaligenaceae</taxon>
        <taxon>Oligella</taxon>
    </lineage>
</organism>
<dbReference type="SUPFAM" id="SSF51905">
    <property type="entry name" value="FAD/NAD(P)-binding domain"/>
    <property type="match status" value="1"/>
</dbReference>
<name>A0A095Z7B1_9BURK</name>
<feature type="domain" description="FAD dependent oxidoreductase" evidence="2">
    <location>
        <begin position="36"/>
        <end position="388"/>
    </location>
</feature>
<evidence type="ECO:0000313" key="4">
    <source>
        <dbReference type="Proteomes" id="UP000029629"/>
    </source>
</evidence>
<dbReference type="EMBL" id="JRNI01000021">
    <property type="protein sequence ID" value="KGF30620.1"/>
    <property type="molecule type" value="Genomic_DNA"/>
</dbReference>
<dbReference type="GO" id="GO:0016491">
    <property type="term" value="F:oxidoreductase activity"/>
    <property type="evidence" value="ECO:0007669"/>
    <property type="project" value="UniProtKB-KW"/>
</dbReference>
<dbReference type="OrthoDB" id="9342835at2"/>
<evidence type="ECO:0000256" key="1">
    <source>
        <dbReference type="ARBA" id="ARBA00023002"/>
    </source>
</evidence>
<dbReference type="Pfam" id="PF01266">
    <property type="entry name" value="DAO"/>
    <property type="match status" value="1"/>
</dbReference>
<proteinExistence type="predicted"/>
<comment type="caution">
    <text evidence="3">The sequence shown here is derived from an EMBL/GenBank/DDBJ whole genome shotgun (WGS) entry which is preliminary data.</text>
</comment>
<keyword evidence="4" id="KW-1185">Reference proteome</keyword>
<dbReference type="AlphaFoldDB" id="A0A095Z7B1"/>
<dbReference type="GO" id="GO:0005737">
    <property type="term" value="C:cytoplasm"/>
    <property type="evidence" value="ECO:0007669"/>
    <property type="project" value="TreeGrafter"/>
</dbReference>
<evidence type="ECO:0000259" key="2">
    <source>
        <dbReference type="Pfam" id="PF01266"/>
    </source>
</evidence>
<dbReference type="Gene3D" id="3.50.50.60">
    <property type="entry name" value="FAD/NAD(P)-binding domain"/>
    <property type="match status" value="1"/>
</dbReference>
<evidence type="ECO:0000313" key="3">
    <source>
        <dbReference type="EMBL" id="KGF30620.1"/>
    </source>
</evidence>
<keyword evidence="1" id="KW-0560">Oxidoreductase</keyword>
<protein>
    <submittedName>
        <fullName evidence="3">FAD-dependent oxidoreductase</fullName>
    </submittedName>
</protein>
<accession>A0A095Z7B1</accession>